<keyword evidence="5" id="KW-1185">Reference proteome</keyword>
<dbReference type="Pfam" id="PF00563">
    <property type="entry name" value="EAL"/>
    <property type="match status" value="1"/>
</dbReference>
<dbReference type="RefSeq" id="WP_009726319.1">
    <property type="nucleotide sequence ID" value="NZ_APHR01000032.1"/>
</dbReference>
<dbReference type="Proteomes" id="UP000012019">
    <property type="component" value="Unassembled WGS sequence"/>
</dbReference>
<dbReference type="Gene3D" id="3.20.20.450">
    <property type="entry name" value="EAL domain"/>
    <property type="match status" value="1"/>
</dbReference>
<dbReference type="PROSITE" id="PS50887">
    <property type="entry name" value="GGDEF"/>
    <property type="match status" value="1"/>
</dbReference>
<dbReference type="InterPro" id="IPR035919">
    <property type="entry name" value="EAL_sf"/>
</dbReference>
<dbReference type="Pfam" id="PF14827">
    <property type="entry name" value="dCache_3"/>
    <property type="match status" value="1"/>
</dbReference>
<dbReference type="SMART" id="SM00267">
    <property type="entry name" value="GGDEF"/>
    <property type="match status" value="1"/>
</dbReference>
<dbReference type="InterPro" id="IPR001633">
    <property type="entry name" value="EAL_dom"/>
</dbReference>
<dbReference type="CDD" id="cd01948">
    <property type="entry name" value="EAL"/>
    <property type="match status" value="1"/>
</dbReference>
<organism evidence="4 5">
    <name type="scientific">Methylophaga lonarensis MPL</name>
    <dbReference type="NCBI Taxonomy" id="1286106"/>
    <lineage>
        <taxon>Bacteria</taxon>
        <taxon>Pseudomonadati</taxon>
        <taxon>Pseudomonadota</taxon>
        <taxon>Gammaproteobacteria</taxon>
        <taxon>Thiotrichales</taxon>
        <taxon>Piscirickettsiaceae</taxon>
        <taxon>Methylophaga</taxon>
    </lineage>
</organism>
<feature type="domain" description="EAL" evidence="2">
    <location>
        <begin position="509"/>
        <end position="769"/>
    </location>
</feature>
<dbReference type="InterPro" id="IPR050706">
    <property type="entry name" value="Cyclic-di-GMP_PDE-like"/>
</dbReference>
<dbReference type="InterPro" id="IPR029787">
    <property type="entry name" value="Nucleotide_cyclase"/>
</dbReference>
<evidence type="ECO:0000313" key="4">
    <source>
        <dbReference type="EMBL" id="EMR13154.1"/>
    </source>
</evidence>
<dbReference type="GO" id="GO:0071111">
    <property type="term" value="F:cyclic-guanylate-specific phosphodiesterase activity"/>
    <property type="evidence" value="ECO:0007669"/>
    <property type="project" value="InterPro"/>
</dbReference>
<sequence>MSGAKHKTLADIVMLFAIALLIVATLMIQLATWRSADNFNKVQIQKKIDQAHHVYHQYIESRNATLSAASRVLINDFGFRQAVMTADADTLASMLENHGQRIGADLMVIVDLQGEVVASTAIHENAISGAASLRNAYQNPGKEILLPLSGSLYQVVALPVYAPRLVAYSLVGFRVDRTSVLELRRLTGLEISVFADPEIRLTSLHEDFPDGVRQFLANSTSPLFFWQRPRFHNSTLEDEAVQIWLSFDLAEIYDEYDNLMWKIMVVTLLILLFSALASKYFARTLTQPLQFLADWASAMSRGQYKLVEAEPKFRILELSSLFSSFRSMAWEISHREDEIRYRAEHDMQTGLLNRLAAFELMDSYANQQSSFALVMISLTNFRDFNDRFGPEFGDDCLKHFSERLTTFCTQTDEFVARYDGIQFIAVLNTSSEDLRSRIDVMHHTLSKPYLVSGLQARFKLSFGCALCPEDGFSAEVLLRRATIALENARRHGLPLKFYQQGNDEAYLRRLRLVDELGQVLERGGDQLYLVYQPKMDLMTNKVMAVEALTRWQHPDEGFISPDLFIELAEQSGLINRLTEWVFETVFLQLQTWQQARIDLEVAVNVAATSFSSPDFSYRLLNQLAASTQSREGSQRAPLSLELTERDILSNKEIGLANIDRLRNNGIKVAIDDYGLGESSLSQLKSLPVDELKLDKSFILNLDSSVRDQMIVKSTIQLAHDLNLKVVAEGVENKASLALLRAMGCDSIQGYYLCKPIVADEITRWMEQYAYLDHL</sequence>
<dbReference type="Gene3D" id="3.30.70.270">
    <property type="match status" value="1"/>
</dbReference>
<dbReference type="NCBIfam" id="TIGR00254">
    <property type="entry name" value="GGDEF"/>
    <property type="match status" value="1"/>
</dbReference>
<dbReference type="SUPFAM" id="SSF55073">
    <property type="entry name" value="Nucleotide cyclase"/>
    <property type="match status" value="1"/>
</dbReference>
<dbReference type="PANTHER" id="PTHR33121:SF79">
    <property type="entry name" value="CYCLIC DI-GMP PHOSPHODIESTERASE PDED-RELATED"/>
    <property type="match status" value="1"/>
</dbReference>
<gene>
    <name evidence="4" type="ORF">MPL1_06617</name>
</gene>
<dbReference type="Gene3D" id="6.10.340.10">
    <property type="match status" value="1"/>
</dbReference>
<dbReference type="STRING" id="1286106.MPL1_06617"/>
<dbReference type="AlphaFoldDB" id="M7PRT7"/>
<evidence type="ECO:0000259" key="3">
    <source>
        <dbReference type="PROSITE" id="PS50887"/>
    </source>
</evidence>
<dbReference type="InterPro" id="IPR000160">
    <property type="entry name" value="GGDEF_dom"/>
</dbReference>
<dbReference type="PATRIC" id="fig|1286106.3.peg.1330"/>
<comment type="caution">
    <text evidence="4">The sequence shown here is derived from an EMBL/GenBank/DDBJ whole genome shotgun (WGS) entry which is preliminary data.</text>
</comment>
<dbReference type="SMART" id="SM00052">
    <property type="entry name" value="EAL"/>
    <property type="match status" value="1"/>
</dbReference>
<proteinExistence type="predicted"/>
<dbReference type="PROSITE" id="PS50883">
    <property type="entry name" value="EAL"/>
    <property type="match status" value="1"/>
</dbReference>
<dbReference type="EMBL" id="APHR01000032">
    <property type="protein sequence ID" value="EMR13154.1"/>
    <property type="molecule type" value="Genomic_DNA"/>
</dbReference>
<keyword evidence="1" id="KW-0472">Membrane</keyword>
<dbReference type="InterPro" id="IPR029150">
    <property type="entry name" value="dCache_3"/>
</dbReference>
<keyword evidence="1" id="KW-1133">Transmembrane helix</keyword>
<dbReference type="InterPro" id="IPR043128">
    <property type="entry name" value="Rev_trsase/Diguanyl_cyclase"/>
</dbReference>
<keyword evidence="1" id="KW-0812">Transmembrane</keyword>
<feature type="domain" description="GGDEF" evidence="3">
    <location>
        <begin position="369"/>
        <end position="500"/>
    </location>
</feature>
<dbReference type="CDD" id="cd01949">
    <property type="entry name" value="GGDEF"/>
    <property type="match status" value="1"/>
</dbReference>
<protein>
    <submittedName>
        <fullName evidence="4">HAMP domain/GGDEF domain/EAL domain-containing protein</fullName>
    </submittedName>
</protein>
<dbReference type="OrthoDB" id="9804951at2"/>
<dbReference type="PANTHER" id="PTHR33121">
    <property type="entry name" value="CYCLIC DI-GMP PHOSPHODIESTERASE PDEF"/>
    <property type="match status" value="1"/>
</dbReference>
<dbReference type="Pfam" id="PF00990">
    <property type="entry name" value="GGDEF"/>
    <property type="match status" value="1"/>
</dbReference>
<evidence type="ECO:0000256" key="1">
    <source>
        <dbReference type="SAM" id="Phobius"/>
    </source>
</evidence>
<evidence type="ECO:0000313" key="5">
    <source>
        <dbReference type="Proteomes" id="UP000012019"/>
    </source>
</evidence>
<evidence type="ECO:0000259" key="2">
    <source>
        <dbReference type="PROSITE" id="PS50883"/>
    </source>
</evidence>
<dbReference type="SUPFAM" id="SSF141868">
    <property type="entry name" value="EAL domain-like"/>
    <property type="match status" value="1"/>
</dbReference>
<accession>M7PRT7</accession>
<feature type="transmembrane region" description="Helical" evidence="1">
    <location>
        <begin position="12"/>
        <end position="33"/>
    </location>
</feature>
<name>M7PRT7_9GAMM</name>
<dbReference type="eggNOG" id="COG5001">
    <property type="taxonomic scope" value="Bacteria"/>
</dbReference>
<reference evidence="4 5" key="1">
    <citation type="journal article" date="2013" name="Genome Announc.">
        <title>Draft Genome Sequence of Methylophaga lonarensis MPLT, a Haloalkaliphilic (Non-Methane-Utilizing) Methylotroph.</title>
        <authorList>
            <person name="Shetty S.A."/>
            <person name="Marathe N.P."/>
            <person name="Munot H."/>
            <person name="Antony C.P."/>
            <person name="Dhotre D.P."/>
            <person name="Murrell J.C."/>
            <person name="Shouche Y.S."/>
        </authorList>
    </citation>
    <scope>NUCLEOTIDE SEQUENCE [LARGE SCALE GENOMIC DNA]</scope>
    <source>
        <strain evidence="4 5">MPL</strain>
    </source>
</reference>